<evidence type="ECO:0000313" key="2">
    <source>
        <dbReference type="Proteomes" id="UP000233256"/>
    </source>
</evidence>
<evidence type="ECO:0000313" key="1">
    <source>
        <dbReference type="EMBL" id="PKK90970.1"/>
    </source>
</evidence>
<sequence length="225" mass="25301">MKHREYSKLLIAALLFSFCFSVIPFSWVQAVEYVVRTYRTSGLPEAELKALAQANLTEEGSFEVLPHINMIAVRDQLVGIMKFERELYSSKEQQSSRRQIKIIGRVENEGDGTLLGTPSFSLIEGSSGNFTHMSRTMVKGAEGEMTSLDHGISIDLVPRLSGEREVELALVTDYSVPPSKDEVDVRRDIVEQKLVFAPGRETMIRIKNPDSEKKGLIFRLTASIY</sequence>
<proteinExistence type="predicted"/>
<name>A0A2N1PRJ8_9BACT</name>
<reference evidence="1 2" key="1">
    <citation type="journal article" date="2017" name="ISME J.">
        <title>Potential for microbial H2 and metal transformations associated with novel bacteria and archaea in deep terrestrial subsurface sediments.</title>
        <authorList>
            <person name="Hernsdorf A.W."/>
            <person name="Amano Y."/>
            <person name="Miyakawa K."/>
            <person name="Ise K."/>
            <person name="Suzuki Y."/>
            <person name="Anantharaman K."/>
            <person name="Probst A."/>
            <person name="Burstein D."/>
            <person name="Thomas B.C."/>
            <person name="Banfield J.F."/>
        </authorList>
    </citation>
    <scope>NUCLEOTIDE SEQUENCE [LARGE SCALE GENOMIC DNA]</scope>
    <source>
        <strain evidence="1">HGW-Wallbacteria-1</strain>
    </source>
</reference>
<comment type="caution">
    <text evidence="1">The sequence shown here is derived from an EMBL/GenBank/DDBJ whole genome shotgun (WGS) entry which is preliminary data.</text>
</comment>
<dbReference type="AlphaFoldDB" id="A0A2N1PRJ8"/>
<dbReference type="EMBL" id="PGXC01000003">
    <property type="protein sequence ID" value="PKK90970.1"/>
    <property type="molecule type" value="Genomic_DNA"/>
</dbReference>
<protein>
    <submittedName>
        <fullName evidence="1">Uncharacterized protein</fullName>
    </submittedName>
</protein>
<dbReference type="Proteomes" id="UP000233256">
    <property type="component" value="Unassembled WGS sequence"/>
</dbReference>
<accession>A0A2N1PRJ8</accession>
<organism evidence="1 2">
    <name type="scientific">Candidatus Wallbacteria bacterium HGW-Wallbacteria-1</name>
    <dbReference type="NCBI Taxonomy" id="2013854"/>
    <lineage>
        <taxon>Bacteria</taxon>
        <taxon>Candidatus Walliibacteriota</taxon>
    </lineage>
</organism>
<gene>
    <name evidence="1" type="ORF">CVV64_04155</name>
</gene>